<dbReference type="EMBL" id="JAWIIV010000030">
    <property type="protein sequence ID" value="MEC4722429.1"/>
    <property type="molecule type" value="Genomic_DNA"/>
</dbReference>
<name>A0ABU6JH58_9BURK</name>
<evidence type="ECO:0000256" key="1">
    <source>
        <dbReference type="ARBA" id="ARBA00006739"/>
    </source>
</evidence>
<keyword evidence="3 5" id="KW-0808">Transferase</keyword>
<evidence type="ECO:0000256" key="2">
    <source>
        <dbReference type="ARBA" id="ARBA00022676"/>
    </source>
</evidence>
<comment type="similarity">
    <text evidence="1">Belongs to the glycosyltransferase 2 family.</text>
</comment>
<dbReference type="EC" id="2.4.-.-" evidence="5"/>
<evidence type="ECO:0000256" key="3">
    <source>
        <dbReference type="ARBA" id="ARBA00022679"/>
    </source>
</evidence>
<dbReference type="Gene3D" id="3.90.550.10">
    <property type="entry name" value="Spore Coat Polysaccharide Biosynthesis Protein SpsA, Chain A"/>
    <property type="match status" value="1"/>
</dbReference>
<feature type="domain" description="Glycosyltransferase 2-like" evidence="4">
    <location>
        <begin position="9"/>
        <end position="131"/>
    </location>
</feature>
<dbReference type="SUPFAM" id="SSF53448">
    <property type="entry name" value="Nucleotide-diphospho-sugar transferases"/>
    <property type="match status" value="1"/>
</dbReference>
<sequence length="287" mass="32455">MQKLRNLLSIVILTFNRASELRSTLQQLFSLPETPDIVIVDNASTDDTAEMVSREFPQATLIRLRQNIGAAARNFGVRAVQTRYVAFCDDDSWWAAGSLERAVDILDGHPRVAAICARILLGTDNREDPICRILAESPLPSDGLPGRSLLGFIACATVVRREPYLAAGGYEQKFFVGGEEELLSLDLVSNGWRVVYIPEMTVHHHPSPQRDNPGRQIIVIRNALWVSWLRLPLRNALRETLRTCRSAKNRRILFKALGNAAKELPWVFRRRKVLAPETLALYRLLRH</sequence>
<reference evidence="5 6" key="1">
    <citation type="submission" date="2023-10" db="EMBL/GenBank/DDBJ databases">
        <title>Noviherbaspirillum sp. CPCC 100848 genome assembly.</title>
        <authorList>
            <person name="Li X.Y."/>
            <person name="Fang X.M."/>
        </authorList>
    </citation>
    <scope>NUCLEOTIDE SEQUENCE [LARGE SCALE GENOMIC DNA]</scope>
    <source>
        <strain evidence="5 6">CPCC 100848</strain>
    </source>
</reference>
<dbReference type="Proteomes" id="UP001352263">
    <property type="component" value="Unassembled WGS sequence"/>
</dbReference>
<comment type="caution">
    <text evidence="5">The sequence shown here is derived from an EMBL/GenBank/DDBJ whole genome shotgun (WGS) entry which is preliminary data.</text>
</comment>
<dbReference type="Pfam" id="PF00535">
    <property type="entry name" value="Glycos_transf_2"/>
    <property type="match status" value="1"/>
</dbReference>
<dbReference type="PANTHER" id="PTHR43179">
    <property type="entry name" value="RHAMNOSYLTRANSFERASE WBBL"/>
    <property type="match status" value="1"/>
</dbReference>
<dbReference type="InterPro" id="IPR001173">
    <property type="entry name" value="Glyco_trans_2-like"/>
</dbReference>
<keyword evidence="6" id="KW-1185">Reference proteome</keyword>
<gene>
    <name evidence="5" type="ORF">RY831_25015</name>
</gene>
<dbReference type="GO" id="GO:0016757">
    <property type="term" value="F:glycosyltransferase activity"/>
    <property type="evidence" value="ECO:0007669"/>
    <property type="project" value="UniProtKB-KW"/>
</dbReference>
<organism evidence="5 6">
    <name type="scientific">Noviherbaspirillum album</name>
    <dbReference type="NCBI Taxonomy" id="3080276"/>
    <lineage>
        <taxon>Bacteria</taxon>
        <taxon>Pseudomonadati</taxon>
        <taxon>Pseudomonadota</taxon>
        <taxon>Betaproteobacteria</taxon>
        <taxon>Burkholderiales</taxon>
        <taxon>Oxalobacteraceae</taxon>
        <taxon>Noviherbaspirillum</taxon>
    </lineage>
</organism>
<dbReference type="RefSeq" id="WP_326509104.1">
    <property type="nucleotide sequence ID" value="NZ_JAWIIV010000030.1"/>
</dbReference>
<protein>
    <submittedName>
        <fullName evidence="5">Glycosyltransferase</fullName>
        <ecNumber evidence="5">2.4.-.-</ecNumber>
    </submittedName>
</protein>
<dbReference type="InterPro" id="IPR029044">
    <property type="entry name" value="Nucleotide-diphossugar_trans"/>
</dbReference>
<evidence type="ECO:0000259" key="4">
    <source>
        <dbReference type="Pfam" id="PF00535"/>
    </source>
</evidence>
<dbReference type="PANTHER" id="PTHR43179:SF12">
    <property type="entry name" value="GALACTOFURANOSYLTRANSFERASE GLFT2"/>
    <property type="match status" value="1"/>
</dbReference>
<evidence type="ECO:0000313" key="6">
    <source>
        <dbReference type="Proteomes" id="UP001352263"/>
    </source>
</evidence>
<evidence type="ECO:0000313" key="5">
    <source>
        <dbReference type="EMBL" id="MEC4722429.1"/>
    </source>
</evidence>
<accession>A0ABU6JH58</accession>
<proteinExistence type="inferred from homology"/>
<keyword evidence="2 5" id="KW-0328">Glycosyltransferase</keyword>